<feature type="region of interest" description="Disordered" evidence="1">
    <location>
        <begin position="142"/>
        <end position="171"/>
    </location>
</feature>
<evidence type="ECO:0000313" key="3">
    <source>
        <dbReference type="Proteomes" id="UP000324479"/>
    </source>
</evidence>
<dbReference type="AlphaFoldDB" id="A0A5M6D3L7"/>
<dbReference type="EMBL" id="VWOX01000009">
    <property type="protein sequence ID" value="KAA5541923.1"/>
    <property type="molecule type" value="Genomic_DNA"/>
</dbReference>
<accession>A0A5M6D3L7</accession>
<dbReference type="RefSeq" id="WP_150077656.1">
    <property type="nucleotide sequence ID" value="NZ_VWOX01000009.1"/>
</dbReference>
<keyword evidence="3" id="KW-1185">Reference proteome</keyword>
<comment type="caution">
    <text evidence="2">The sequence shown here is derived from an EMBL/GenBank/DDBJ whole genome shotgun (WGS) entry which is preliminary data.</text>
</comment>
<feature type="compositionally biased region" description="Basic and acidic residues" evidence="1">
    <location>
        <begin position="161"/>
        <end position="171"/>
    </location>
</feature>
<evidence type="ECO:0000313" key="2">
    <source>
        <dbReference type="EMBL" id="KAA5541923.1"/>
    </source>
</evidence>
<evidence type="ECO:0000256" key="1">
    <source>
        <dbReference type="SAM" id="MobiDB-lite"/>
    </source>
</evidence>
<proteinExistence type="predicted"/>
<sequence>MRVSVHDNWVYAQSVDHERCHIVLHTVYPHAEPPEYTDILFEGVVVHHFEQQKVGPGPYPANVLFDVKESDPVFMLGQYSELLARTKNHGWPVTRYDGTEDLASQLSAGGAKCFVVHGTCGLHGFVFAASVEFRRRQSRMQVAEAEPADALESASRAVSTMEDRSRRPSDR</sequence>
<protein>
    <submittedName>
        <fullName evidence="2">Uncharacterized protein</fullName>
    </submittedName>
</protein>
<dbReference type="Proteomes" id="UP000324479">
    <property type="component" value="Unassembled WGS sequence"/>
</dbReference>
<organism evidence="2 3">
    <name type="scientific">Roseiconus nitratireducens</name>
    <dbReference type="NCBI Taxonomy" id="2605748"/>
    <lineage>
        <taxon>Bacteria</taxon>
        <taxon>Pseudomonadati</taxon>
        <taxon>Planctomycetota</taxon>
        <taxon>Planctomycetia</taxon>
        <taxon>Pirellulales</taxon>
        <taxon>Pirellulaceae</taxon>
        <taxon>Roseiconus</taxon>
    </lineage>
</organism>
<name>A0A5M6D3L7_9BACT</name>
<gene>
    <name evidence="2" type="ORF">FYK55_17150</name>
</gene>
<reference evidence="2 3" key="1">
    <citation type="submission" date="2019-08" db="EMBL/GenBank/DDBJ databases">
        <authorList>
            <person name="Dhanesh K."/>
            <person name="Kumar G."/>
            <person name="Sasikala C."/>
            <person name="Venkata Ramana C."/>
        </authorList>
    </citation>
    <scope>NUCLEOTIDE SEQUENCE [LARGE SCALE GENOMIC DNA]</scope>
    <source>
        <strain evidence="2 3">JC645</strain>
    </source>
</reference>